<dbReference type="CDD" id="cd02440">
    <property type="entry name" value="AdoMet_MTases"/>
    <property type="match status" value="1"/>
</dbReference>
<proteinExistence type="predicted"/>
<dbReference type="AlphaFoldDB" id="A0A147K8H4"/>
<dbReference type="GO" id="GO:0008757">
    <property type="term" value="F:S-adenosylmethionine-dependent methyltransferase activity"/>
    <property type="evidence" value="ECO:0007669"/>
    <property type="project" value="InterPro"/>
</dbReference>
<dbReference type="Pfam" id="PF08241">
    <property type="entry name" value="Methyltransf_11"/>
    <property type="match status" value="1"/>
</dbReference>
<organism evidence="2 3">
    <name type="scientific">Bacillus coahuilensis p1.1.43</name>
    <dbReference type="NCBI Taxonomy" id="1150625"/>
    <lineage>
        <taxon>Bacteria</taxon>
        <taxon>Bacillati</taxon>
        <taxon>Bacillota</taxon>
        <taxon>Bacilli</taxon>
        <taxon>Bacillales</taxon>
        <taxon>Bacillaceae</taxon>
        <taxon>Bacillus</taxon>
    </lineage>
</organism>
<comment type="caution">
    <text evidence="2">The sequence shown here is derived from an EMBL/GenBank/DDBJ whole genome shotgun (WGS) entry which is preliminary data.</text>
</comment>
<evidence type="ECO:0000313" key="2">
    <source>
        <dbReference type="EMBL" id="KUP06506.1"/>
    </source>
</evidence>
<dbReference type="Proteomes" id="UP000074108">
    <property type="component" value="Unassembled WGS sequence"/>
</dbReference>
<dbReference type="RefSeq" id="WP_059351052.1">
    <property type="nucleotide sequence ID" value="NZ_LDYG01000028.1"/>
</dbReference>
<dbReference type="PATRIC" id="fig|1150625.3.peg.1744"/>
<dbReference type="OrthoDB" id="5522265at2"/>
<dbReference type="Gene3D" id="3.40.50.150">
    <property type="entry name" value="Vaccinia Virus protein VP39"/>
    <property type="match status" value="1"/>
</dbReference>
<reference evidence="2 3" key="1">
    <citation type="journal article" date="2016" name="Front. Microbiol.">
        <title>Microevolution Analysis of Bacillus coahuilensis Unveils Differences in Phosphorus Acquisition Strategies and Their Regulation.</title>
        <authorList>
            <person name="Gomez-Lunar Z."/>
            <person name="Hernandez-Gonzalez I."/>
            <person name="Rodriguez-Torres M.D."/>
            <person name="Souza V."/>
            <person name="Olmedo-Alvarez G."/>
        </authorList>
    </citation>
    <scope>NUCLEOTIDE SEQUENCE [LARGE SCALE GENOMIC DNA]</scope>
    <source>
        <strain evidence="3">p1.1.43</strain>
    </source>
</reference>
<keyword evidence="3" id="KW-1185">Reference proteome</keyword>
<dbReference type="InterPro" id="IPR013216">
    <property type="entry name" value="Methyltransf_11"/>
</dbReference>
<dbReference type="PANTHER" id="PTHR43861:SF1">
    <property type="entry name" value="TRANS-ACONITATE 2-METHYLTRANSFERASE"/>
    <property type="match status" value="1"/>
</dbReference>
<dbReference type="EMBL" id="LDYG01000028">
    <property type="protein sequence ID" value="KUP06506.1"/>
    <property type="molecule type" value="Genomic_DNA"/>
</dbReference>
<evidence type="ECO:0000313" key="3">
    <source>
        <dbReference type="Proteomes" id="UP000074108"/>
    </source>
</evidence>
<dbReference type="InterPro" id="IPR029063">
    <property type="entry name" value="SAM-dependent_MTases_sf"/>
</dbReference>
<sequence length="223" mass="25409">MENWSSLSKVKWDKQAENWHQRSKSMWKNGSRSKIIPFFMKHVSIGSTIVDLGCGDGYGTYLLRSQGYVATGMDFSDEMIMIAKSQEGEDLSYLTGDLMNLPFKKGEFHAALTVNSLEWTPDPLVAIGNVREILKDKGYYLASILGPTASPRKNSFDRLVGKTAVCHTMMPWEFRELMQMNGFTLIDQDYVWKQDFNEKLSVSLPVDLKEALSFSTIYLFQKS</sequence>
<name>A0A147K8H4_9BACI</name>
<protein>
    <recommendedName>
        <fullName evidence="1">Methyltransferase type 11 domain-containing protein</fullName>
    </recommendedName>
</protein>
<feature type="domain" description="Methyltransferase type 11" evidence="1">
    <location>
        <begin position="50"/>
        <end position="141"/>
    </location>
</feature>
<dbReference type="PANTHER" id="PTHR43861">
    <property type="entry name" value="TRANS-ACONITATE 2-METHYLTRANSFERASE-RELATED"/>
    <property type="match status" value="1"/>
</dbReference>
<dbReference type="STRING" id="1150625.Q75_08245"/>
<dbReference type="SUPFAM" id="SSF53335">
    <property type="entry name" value="S-adenosyl-L-methionine-dependent methyltransferases"/>
    <property type="match status" value="1"/>
</dbReference>
<accession>A0A147K8H4</accession>
<gene>
    <name evidence="2" type="ORF">Q75_08245</name>
</gene>
<evidence type="ECO:0000259" key="1">
    <source>
        <dbReference type="Pfam" id="PF08241"/>
    </source>
</evidence>